<feature type="transmembrane region" description="Helical" evidence="1">
    <location>
        <begin position="5"/>
        <end position="21"/>
    </location>
</feature>
<feature type="transmembrane region" description="Helical" evidence="1">
    <location>
        <begin position="249"/>
        <end position="270"/>
    </location>
</feature>
<dbReference type="EMBL" id="JAUSWN010000012">
    <property type="protein sequence ID" value="MDQ0479884.1"/>
    <property type="molecule type" value="Genomic_DNA"/>
</dbReference>
<protein>
    <submittedName>
        <fullName evidence="2">Drug/metabolite transporter (DMT)-like permease</fullName>
    </submittedName>
</protein>
<dbReference type="Pfam" id="PF13536">
    <property type="entry name" value="EmrE"/>
    <property type="match status" value="1"/>
</dbReference>
<keyword evidence="1" id="KW-0472">Membrane</keyword>
<dbReference type="Proteomes" id="UP001224418">
    <property type="component" value="Unassembled WGS sequence"/>
</dbReference>
<keyword evidence="1" id="KW-1133">Transmembrane helix</keyword>
<feature type="transmembrane region" description="Helical" evidence="1">
    <location>
        <begin position="276"/>
        <end position="297"/>
    </location>
</feature>
<reference evidence="2 3" key="1">
    <citation type="submission" date="2023-07" db="EMBL/GenBank/DDBJ databases">
        <title>Genomic Encyclopedia of Type Strains, Phase IV (KMG-IV): sequencing the most valuable type-strain genomes for metagenomic binning, comparative biology and taxonomic classification.</title>
        <authorList>
            <person name="Goeker M."/>
        </authorList>
    </citation>
    <scope>NUCLEOTIDE SEQUENCE [LARGE SCALE GENOMIC DNA]</scope>
    <source>
        <strain evidence="2 3">DSM 1400</strain>
    </source>
</reference>
<dbReference type="RefSeq" id="WP_307355801.1">
    <property type="nucleotide sequence ID" value="NZ_BAAACJ010000037.1"/>
</dbReference>
<feature type="transmembrane region" description="Helical" evidence="1">
    <location>
        <begin position="72"/>
        <end position="91"/>
    </location>
</feature>
<feature type="transmembrane region" description="Helical" evidence="1">
    <location>
        <begin position="186"/>
        <end position="206"/>
    </location>
</feature>
<dbReference type="InterPro" id="IPR032713">
    <property type="entry name" value="EmrE"/>
</dbReference>
<feature type="transmembrane region" description="Helical" evidence="1">
    <location>
        <begin position="97"/>
        <end position="115"/>
    </location>
</feature>
<evidence type="ECO:0000313" key="3">
    <source>
        <dbReference type="Proteomes" id="UP001224418"/>
    </source>
</evidence>
<accession>A0ABU0JS36</accession>
<feature type="transmembrane region" description="Helical" evidence="1">
    <location>
        <begin position="33"/>
        <end position="52"/>
    </location>
</feature>
<feature type="transmembrane region" description="Helical" evidence="1">
    <location>
        <begin position="146"/>
        <end position="165"/>
    </location>
</feature>
<comment type="caution">
    <text evidence="2">The sequence shown here is derived from an EMBL/GenBank/DDBJ whole genome shotgun (WGS) entry which is preliminary data.</text>
</comment>
<feature type="transmembrane region" description="Helical" evidence="1">
    <location>
        <begin position="218"/>
        <end position="237"/>
    </location>
</feature>
<name>A0ABU0JS36_HATLI</name>
<evidence type="ECO:0000256" key="1">
    <source>
        <dbReference type="SAM" id="Phobius"/>
    </source>
</evidence>
<keyword evidence="3" id="KW-1185">Reference proteome</keyword>
<gene>
    <name evidence="2" type="ORF">QOZ93_001626</name>
</gene>
<organism evidence="2 3">
    <name type="scientific">Hathewaya limosa</name>
    <name type="common">Clostridium limosum</name>
    <dbReference type="NCBI Taxonomy" id="1536"/>
    <lineage>
        <taxon>Bacteria</taxon>
        <taxon>Bacillati</taxon>
        <taxon>Bacillota</taxon>
        <taxon>Clostridia</taxon>
        <taxon>Eubacteriales</taxon>
        <taxon>Clostridiaceae</taxon>
        <taxon>Hathewaya</taxon>
    </lineage>
</organism>
<keyword evidence="1" id="KW-0812">Transmembrane</keyword>
<proteinExistence type="predicted"/>
<sequence length="301" mass="33619">MKKALFYGIIASMFFAFTFILNRSMNLSGGNWMWSSALRFFFMLPLLFIIVLNQKGTKRVINSIRQNLLPWFLWSTVGFGLFYAPLTFASIYGESWLVAGCWQITIIAGILLTPIFKRNLPLKSLLMSCIILFGVFLIQYEQATKLNISKTFLSILPILIAAFAYPLGNRKMMELCKDTLTTIERIFGMTLCSIPFWLIISFLGYLKAGSPNTNQITQSLIVAIFSGVIATIFFFKATELVKNDPSKLAIIEATQSGEVIFSILGEIFLLNGSKPSLLGLLGLFFIVLGMILSSIIATNSN</sequence>
<feature type="transmembrane region" description="Helical" evidence="1">
    <location>
        <begin position="122"/>
        <end position="140"/>
    </location>
</feature>
<evidence type="ECO:0000313" key="2">
    <source>
        <dbReference type="EMBL" id="MDQ0479884.1"/>
    </source>
</evidence>